<protein>
    <submittedName>
        <fullName evidence="1">Uncharacterized protein</fullName>
    </submittedName>
</protein>
<gene>
    <name evidence="1" type="ORF">DPEC_G00194410</name>
</gene>
<evidence type="ECO:0000313" key="2">
    <source>
        <dbReference type="Proteomes" id="UP001157502"/>
    </source>
</evidence>
<evidence type="ECO:0000313" key="1">
    <source>
        <dbReference type="EMBL" id="KAJ7999435.1"/>
    </source>
</evidence>
<comment type="caution">
    <text evidence="1">The sequence shown here is derived from an EMBL/GenBank/DDBJ whole genome shotgun (WGS) entry which is preliminary data.</text>
</comment>
<name>A0ACC2G7D9_DALPE</name>
<keyword evidence="2" id="KW-1185">Reference proteome</keyword>
<reference evidence="1" key="1">
    <citation type="submission" date="2021-05" db="EMBL/GenBank/DDBJ databases">
        <authorList>
            <person name="Pan Q."/>
            <person name="Jouanno E."/>
            <person name="Zahm M."/>
            <person name="Klopp C."/>
            <person name="Cabau C."/>
            <person name="Louis A."/>
            <person name="Berthelot C."/>
            <person name="Parey E."/>
            <person name="Roest Crollius H."/>
            <person name="Montfort J."/>
            <person name="Robinson-Rechavi M."/>
            <person name="Bouchez O."/>
            <person name="Lampietro C."/>
            <person name="Lopez Roques C."/>
            <person name="Donnadieu C."/>
            <person name="Postlethwait J."/>
            <person name="Bobe J."/>
            <person name="Dillon D."/>
            <person name="Chandos A."/>
            <person name="von Hippel F."/>
            <person name="Guiguen Y."/>
        </authorList>
    </citation>
    <scope>NUCLEOTIDE SEQUENCE</scope>
    <source>
        <strain evidence="1">YG-Jan2019</strain>
    </source>
</reference>
<organism evidence="1 2">
    <name type="scientific">Dallia pectoralis</name>
    <name type="common">Alaska blackfish</name>
    <dbReference type="NCBI Taxonomy" id="75939"/>
    <lineage>
        <taxon>Eukaryota</taxon>
        <taxon>Metazoa</taxon>
        <taxon>Chordata</taxon>
        <taxon>Craniata</taxon>
        <taxon>Vertebrata</taxon>
        <taxon>Euteleostomi</taxon>
        <taxon>Actinopterygii</taxon>
        <taxon>Neopterygii</taxon>
        <taxon>Teleostei</taxon>
        <taxon>Protacanthopterygii</taxon>
        <taxon>Esociformes</taxon>
        <taxon>Umbridae</taxon>
        <taxon>Dallia</taxon>
    </lineage>
</organism>
<proteinExistence type="predicted"/>
<dbReference type="EMBL" id="CM055743">
    <property type="protein sequence ID" value="KAJ7999435.1"/>
    <property type="molecule type" value="Genomic_DNA"/>
</dbReference>
<sequence length="176" mass="19485">MDPKKVQAVQEWPRPNSRKELQRPGSQNGKPDALSRVFSKEETRKTPETILPLRRVVGALQWGIEGKVRAALRGDPGPGNGPPGRLFVPEGTRPAVLEWGHSSKLTCHPGVARTMSFLRRRFWWPAMDLQVMASRWNVALATPGLQKRAELPPFGPLLSSDLIIAIGITDFNLLGP</sequence>
<accession>A0ACC2G7D9</accession>
<dbReference type="Proteomes" id="UP001157502">
    <property type="component" value="Chromosome 16"/>
</dbReference>